<reference evidence="2 3" key="2">
    <citation type="journal article" date="2008" name="Science">
        <title>Environmental genomics reveals a single-species ecosystem deep within Earth.</title>
        <authorList>
            <person name="Chivian D."/>
            <person name="Brodie E.L."/>
            <person name="Alm E.J."/>
            <person name="Culley D.E."/>
            <person name="Dehal P.S."/>
            <person name="Desantis T.Z."/>
            <person name="Gihring T.M."/>
            <person name="Lapidus A."/>
            <person name="Lin L.H."/>
            <person name="Lowry S.R."/>
            <person name="Moser D.P."/>
            <person name="Richardson P.M."/>
            <person name="Southam G."/>
            <person name="Wanger G."/>
            <person name="Pratt L.M."/>
            <person name="Andersen G.L."/>
            <person name="Hazen T.C."/>
            <person name="Brockman F.J."/>
            <person name="Arkin A.P."/>
            <person name="Onstott T.C."/>
        </authorList>
    </citation>
    <scope>NUCLEOTIDE SEQUENCE [LARGE SCALE GENOMIC DNA]</scope>
    <source>
        <strain evidence="2 3">MP104C</strain>
    </source>
</reference>
<dbReference type="HOGENOM" id="CLU_071013_1_0_9"/>
<reference evidence="3" key="1">
    <citation type="submission" date="2007-10" db="EMBL/GenBank/DDBJ databases">
        <title>Complete sequence of chromosome of Desulforudis audaxviator MP104C.</title>
        <authorList>
            <person name="Copeland A."/>
            <person name="Lucas S."/>
            <person name="Lapidus A."/>
            <person name="Barry K."/>
            <person name="Glavina del Rio T."/>
            <person name="Dalin E."/>
            <person name="Tice H."/>
            <person name="Bruce D."/>
            <person name="Pitluck S."/>
            <person name="Lowry S.R."/>
            <person name="Larimer F."/>
            <person name="Land M.L."/>
            <person name="Hauser L."/>
            <person name="Kyrpides N."/>
            <person name="Ivanova N.N."/>
            <person name="Richardson P."/>
        </authorList>
    </citation>
    <scope>NUCLEOTIDE SEQUENCE [LARGE SCALE GENOMIC DNA]</scope>
    <source>
        <strain evidence="3">MP104C</strain>
    </source>
</reference>
<dbReference type="KEGG" id="dau:Daud_0060"/>
<protein>
    <recommendedName>
        <fullName evidence="1">MobA-like NTP transferase domain-containing protein</fullName>
    </recommendedName>
</protein>
<dbReference type="SUPFAM" id="SSF53448">
    <property type="entry name" value="Nucleotide-diphospho-sugar transferases"/>
    <property type="match status" value="1"/>
</dbReference>
<dbReference type="OrthoDB" id="159246at2"/>
<accession>B1I109</accession>
<evidence type="ECO:0000313" key="2">
    <source>
        <dbReference type="EMBL" id="ACA58628.1"/>
    </source>
</evidence>
<dbReference type="STRING" id="477974.Daud_0060"/>
<dbReference type="EMBL" id="CP000860">
    <property type="protein sequence ID" value="ACA58628.1"/>
    <property type="molecule type" value="Genomic_DNA"/>
</dbReference>
<dbReference type="eggNOG" id="COG2266">
    <property type="taxonomic scope" value="Bacteria"/>
</dbReference>
<proteinExistence type="predicted"/>
<dbReference type="Proteomes" id="UP000008544">
    <property type="component" value="Chromosome"/>
</dbReference>
<dbReference type="GO" id="GO:0016779">
    <property type="term" value="F:nucleotidyltransferase activity"/>
    <property type="evidence" value="ECO:0007669"/>
    <property type="project" value="UniProtKB-ARBA"/>
</dbReference>
<dbReference type="Pfam" id="PF12804">
    <property type="entry name" value="NTP_transf_3"/>
    <property type="match status" value="1"/>
</dbReference>
<dbReference type="InterPro" id="IPR029044">
    <property type="entry name" value="Nucleotide-diphossugar_trans"/>
</dbReference>
<gene>
    <name evidence="2" type="ordered locus">Daud_0060</name>
</gene>
<sequence>MIDCLLLAGSPNTGPLKEVSPVEHEALIPLGSRCMVEYVIEALRGSGCVGRIVAVGPEAIRRLPGAAGVEVFEPAGSLMDNVATGLRHFDSAESVLVATADIPLLTPEAVQDFIDRCGDRQKDIYYPVVRDEVVERRFPGGRRTYVRLSDGRFTGGNLILFRPAVFDHCRAKAQEFALHRKNPLKLAAVIGPVFVLRFLLRRLSLADAERRITALVGITGRAVVSEYPEIAVDVDKPEDYALVCALGPFNCSG</sequence>
<dbReference type="InterPro" id="IPR025877">
    <property type="entry name" value="MobA-like_NTP_Trfase"/>
</dbReference>
<evidence type="ECO:0000313" key="3">
    <source>
        <dbReference type="Proteomes" id="UP000008544"/>
    </source>
</evidence>
<feature type="domain" description="MobA-like NTP transferase" evidence="1">
    <location>
        <begin position="26"/>
        <end position="174"/>
    </location>
</feature>
<name>B1I109_DESAP</name>
<evidence type="ECO:0000259" key="1">
    <source>
        <dbReference type="Pfam" id="PF12804"/>
    </source>
</evidence>
<keyword evidence="3" id="KW-1185">Reference proteome</keyword>
<dbReference type="RefSeq" id="WP_012301222.1">
    <property type="nucleotide sequence ID" value="NC_010424.1"/>
</dbReference>
<dbReference type="AlphaFoldDB" id="B1I109"/>
<organism evidence="2 3">
    <name type="scientific">Desulforudis audaxviator (strain MP104C)</name>
    <dbReference type="NCBI Taxonomy" id="477974"/>
    <lineage>
        <taxon>Bacteria</taxon>
        <taxon>Bacillati</taxon>
        <taxon>Bacillota</taxon>
        <taxon>Clostridia</taxon>
        <taxon>Thermoanaerobacterales</taxon>
        <taxon>Candidatus Desulforudaceae</taxon>
        <taxon>Candidatus Desulforudis</taxon>
    </lineage>
</organism>
<dbReference type="Gene3D" id="3.90.550.10">
    <property type="entry name" value="Spore Coat Polysaccharide Biosynthesis Protein SpsA, Chain A"/>
    <property type="match status" value="1"/>
</dbReference>